<dbReference type="InterPro" id="IPR010260">
    <property type="entry name" value="AlpA"/>
</dbReference>
<dbReference type="Gene3D" id="1.10.238.160">
    <property type="match status" value="1"/>
</dbReference>
<dbReference type="AlphaFoldDB" id="A0AAX2BUE6"/>
<feature type="compositionally biased region" description="Polar residues" evidence="1">
    <location>
        <begin position="68"/>
        <end position="88"/>
    </location>
</feature>
<protein>
    <submittedName>
        <fullName evidence="2">Transcriptional regulator AlpA family</fullName>
    </submittedName>
</protein>
<comment type="caution">
    <text evidence="2">The sequence shown here is derived from an EMBL/GenBank/DDBJ whole genome shotgun (WGS) entry which is preliminary data.</text>
</comment>
<feature type="region of interest" description="Disordered" evidence="1">
    <location>
        <begin position="67"/>
        <end position="88"/>
    </location>
</feature>
<name>A0AAX2BUE6_KLEPN</name>
<sequence length="88" mass="10087">MTIKPSLLEDQFVDMAFITRLTGLTDKWFYKLIKDGEFPAPIKFGRSSRWRQSEVEAWLQARIDASRGENSSLPTTHKLTVTPVETLS</sequence>
<dbReference type="Proteomes" id="UP000077826">
    <property type="component" value="Unassembled WGS sequence"/>
</dbReference>
<reference evidence="2 3" key="1">
    <citation type="submission" date="2016-04" db="EMBL/GenBank/DDBJ databases">
        <authorList>
            <consortium name="Pathogen Informatics"/>
        </authorList>
    </citation>
    <scope>NUCLEOTIDE SEQUENCE [LARGE SCALE GENOMIC DNA]</scope>
    <source>
        <strain evidence="3">k480</strain>
    </source>
</reference>
<proteinExistence type="predicted"/>
<evidence type="ECO:0000256" key="1">
    <source>
        <dbReference type="SAM" id="MobiDB-lite"/>
    </source>
</evidence>
<accession>A0AAX2BUE6</accession>
<dbReference type="Pfam" id="PF05930">
    <property type="entry name" value="Phage_AlpA"/>
    <property type="match status" value="1"/>
</dbReference>
<dbReference type="EMBL" id="FLDK01000004">
    <property type="protein sequence ID" value="SBH07979.1"/>
    <property type="molecule type" value="Genomic_DNA"/>
</dbReference>
<organism evidence="2 3">
    <name type="scientific">Klebsiella pneumoniae</name>
    <dbReference type="NCBI Taxonomy" id="573"/>
    <lineage>
        <taxon>Bacteria</taxon>
        <taxon>Pseudomonadati</taxon>
        <taxon>Pseudomonadota</taxon>
        <taxon>Gammaproteobacteria</taxon>
        <taxon>Enterobacterales</taxon>
        <taxon>Enterobacteriaceae</taxon>
        <taxon>Klebsiella/Raoultella group</taxon>
        <taxon>Klebsiella</taxon>
        <taxon>Klebsiella pneumoniae complex</taxon>
    </lineage>
</organism>
<gene>
    <name evidence="2" type="ORF">SAMEA2273558_01880</name>
</gene>
<evidence type="ECO:0000313" key="3">
    <source>
        <dbReference type="Proteomes" id="UP000077826"/>
    </source>
</evidence>
<evidence type="ECO:0000313" key="2">
    <source>
        <dbReference type="EMBL" id="SBH07979.1"/>
    </source>
</evidence>